<dbReference type="GO" id="GO:0032259">
    <property type="term" value="P:methylation"/>
    <property type="evidence" value="ECO:0007669"/>
    <property type="project" value="UniProtKB-KW"/>
</dbReference>
<keyword evidence="4 8" id="KW-0808">Transferase</keyword>
<evidence type="ECO:0000313" key="11">
    <source>
        <dbReference type="EMBL" id="MFC7372964.1"/>
    </source>
</evidence>
<gene>
    <name evidence="11" type="ORF">ACFQPF_15010</name>
</gene>
<dbReference type="Gene3D" id="3.30.160.70">
    <property type="entry name" value="Methylated DNA-protein cysteine methyltransferase domain"/>
    <property type="match status" value="1"/>
</dbReference>
<dbReference type="Pfam" id="PF01035">
    <property type="entry name" value="DNA_binding_1"/>
    <property type="match status" value="1"/>
</dbReference>
<dbReference type="Pfam" id="PF02870">
    <property type="entry name" value="Methyltransf_1N"/>
    <property type="match status" value="1"/>
</dbReference>
<comment type="similarity">
    <text evidence="8">Belongs to the MGMT family.</text>
</comment>
<dbReference type="HAMAP" id="MF_00772">
    <property type="entry name" value="OGT"/>
    <property type="match status" value="1"/>
</dbReference>
<reference evidence="12" key="1">
    <citation type="journal article" date="2019" name="Int. J. Syst. Evol. Microbiol.">
        <title>The Global Catalogue of Microorganisms (GCM) 10K type strain sequencing project: providing services to taxonomists for standard genome sequencing and annotation.</title>
        <authorList>
            <consortium name="The Broad Institute Genomics Platform"/>
            <consortium name="The Broad Institute Genome Sequencing Center for Infectious Disease"/>
            <person name="Wu L."/>
            <person name="Ma J."/>
        </authorList>
    </citation>
    <scope>NUCLEOTIDE SEQUENCE [LARGE SCALE GENOMIC DNA]</scope>
    <source>
        <strain evidence="12">NBRC 106396</strain>
    </source>
</reference>
<dbReference type="EC" id="2.1.1.63" evidence="8"/>
<dbReference type="GO" id="GO:0003908">
    <property type="term" value="F:methylated-DNA-[protein]-cysteine S-methyltransferase activity"/>
    <property type="evidence" value="ECO:0007669"/>
    <property type="project" value="UniProtKB-EC"/>
</dbReference>
<dbReference type="InterPro" id="IPR023546">
    <property type="entry name" value="MGMT"/>
</dbReference>
<dbReference type="InterPro" id="IPR001497">
    <property type="entry name" value="MethylDNA_cys_MeTrfase_AS"/>
</dbReference>
<keyword evidence="3 8" id="KW-0489">Methyltransferase</keyword>
<feature type="domain" description="Methylated-DNA-[protein]-cysteine S-methyltransferase DNA binding" evidence="9">
    <location>
        <begin position="92"/>
        <end position="171"/>
    </location>
</feature>
<evidence type="ECO:0000256" key="5">
    <source>
        <dbReference type="ARBA" id="ARBA00022763"/>
    </source>
</evidence>
<accession>A0ABW2NR16</accession>
<name>A0ABW2NR16_9BACL</name>
<dbReference type="PANTHER" id="PTHR10815:SF5">
    <property type="entry name" value="METHYLATED-DNA--PROTEIN-CYSTEINE METHYLTRANSFERASE"/>
    <property type="match status" value="1"/>
</dbReference>
<feature type="domain" description="Methylguanine DNA methyltransferase ribonuclease-like" evidence="10">
    <location>
        <begin position="8"/>
        <end position="87"/>
    </location>
</feature>
<evidence type="ECO:0000256" key="3">
    <source>
        <dbReference type="ARBA" id="ARBA00022603"/>
    </source>
</evidence>
<evidence type="ECO:0000259" key="10">
    <source>
        <dbReference type="Pfam" id="PF02870"/>
    </source>
</evidence>
<comment type="catalytic activity">
    <reaction evidence="7 8">
        <text>a 6-O-methyl-2'-deoxyguanosine in DNA + L-cysteinyl-[protein] = S-methyl-L-cysteinyl-[protein] + a 2'-deoxyguanosine in DNA</text>
        <dbReference type="Rhea" id="RHEA:24000"/>
        <dbReference type="Rhea" id="RHEA-COMP:10131"/>
        <dbReference type="Rhea" id="RHEA-COMP:10132"/>
        <dbReference type="Rhea" id="RHEA-COMP:11367"/>
        <dbReference type="Rhea" id="RHEA-COMP:11368"/>
        <dbReference type="ChEBI" id="CHEBI:29950"/>
        <dbReference type="ChEBI" id="CHEBI:82612"/>
        <dbReference type="ChEBI" id="CHEBI:85445"/>
        <dbReference type="ChEBI" id="CHEBI:85448"/>
        <dbReference type="EC" id="2.1.1.63"/>
    </reaction>
</comment>
<protein>
    <recommendedName>
        <fullName evidence="8">Methylated-DNA--protein-cysteine methyltransferase</fullName>
        <ecNumber evidence="8">2.1.1.63</ecNumber>
    </recommendedName>
    <alternativeName>
        <fullName evidence="8">6-O-methylguanine-DNA methyltransferase</fullName>
        <shortName evidence="8">MGMT</shortName>
    </alternativeName>
    <alternativeName>
        <fullName evidence="8">O-6-methylguanine-DNA-alkyltransferase</fullName>
    </alternativeName>
</protein>
<evidence type="ECO:0000256" key="8">
    <source>
        <dbReference type="HAMAP-Rule" id="MF_00772"/>
    </source>
</evidence>
<dbReference type="RefSeq" id="WP_379750528.1">
    <property type="nucleotide sequence ID" value="NZ_JBHTCP010000048.1"/>
</dbReference>
<dbReference type="NCBIfam" id="TIGR00589">
    <property type="entry name" value="ogt"/>
    <property type="match status" value="1"/>
</dbReference>
<evidence type="ECO:0000313" key="12">
    <source>
        <dbReference type="Proteomes" id="UP001596549"/>
    </source>
</evidence>
<comment type="function">
    <text evidence="8">Involved in the cellular defense against the biological effects of O6-methylguanine (O6-MeG) and O4-methylthymine (O4-MeT) in DNA. Repairs the methylated nucleobase in DNA by stoichiometrically transferring the methyl group to a cysteine residue in the enzyme. This is a suicide reaction: the enzyme is irreversibly inactivated.</text>
</comment>
<dbReference type="InterPro" id="IPR014048">
    <property type="entry name" value="MethylDNA_cys_MeTrfase_DNA-bd"/>
</dbReference>
<dbReference type="InterPro" id="IPR036388">
    <property type="entry name" value="WH-like_DNA-bd_sf"/>
</dbReference>
<dbReference type="SUPFAM" id="SSF53155">
    <property type="entry name" value="Methylated DNA-protein cysteine methyltransferase domain"/>
    <property type="match status" value="1"/>
</dbReference>
<keyword evidence="12" id="KW-1185">Reference proteome</keyword>
<keyword evidence="5 8" id="KW-0227">DNA damage</keyword>
<keyword evidence="2 8" id="KW-0963">Cytoplasm</keyword>
<organism evidence="11 12">
    <name type="scientific">Fictibacillus iocasae</name>
    <dbReference type="NCBI Taxonomy" id="2715437"/>
    <lineage>
        <taxon>Bacteria</taxon>
        <taxon>Bacillati</taxon>
        <taxon>Bacillota</taxon>
        <taxon>Bacilli</taxon>
        <taxon>Bacillales</taxon>
        <taxon>Fictibacillaceae</taxon>
        <taxon>Fictibacillus</taxon>
    </lineage>
</organism>
<dbReference type="InterPro" id="IPR008332">
    <property type="entry name" value="MethylG_MeTrfase_N"/>
</dbReference>
<evidence type="ECO:0000256" key="1">
    <source>
        <dbReference type="ARBA" id="ARBA00001286"/>
    </source>
</evidence>
<sequence length="178" mass="19514">MCQIKTVLYYEECESIIGPLTIISTDKGICRLDFGTLNENTPSLQAWMAKYFIKGELVHAPLKLAAATEQLRNYFNGTLREFALEYDLYGTPFQKKVWEQLTSIPYGSTCSYKEVASGIGAPKAVRAVGSANNQNPVPVFIPCHRVIGSNGALVGYGGGLDKKEILLSIEHTSCQKSS</sequence>
<dbReference type="Proteomes" id="UP001596549">
    <property type="component" value="Unassembled WGS sequence"/>
</dbReference>
<comment type="caution">
    <text evidence="11">The sequence shown here is derived from an EMBL/GenBank/DDBJ whole genome shotgun (WGS) entry which is preliminary data.</text>
</comment>
<dbReference type="PROSITE" id="PS00374">
    <property type="entry name" value="MGMT"/>
    <property type="match status" value="1"/>
</dbReference>
<evidence type="ECO:0000259" key="9">
    <source>
        <dbReference type="Pfam" id="PF01035"/>
    </source>
</evidence>
<comment type="miscellaneous">
    <text evidence="8">This enzyme catalyzes only one turnover and therefore is not strictly catalytic. According to one definition, an enzyme is a biocatalyst that acts repeatedly and over many reaction cycles.</text>
</comment>
<proteinExistence type="inferred from homology"/>
<dbReference type="Gene3D" id="1.10.10.10">
    <property type="entry name" value="Winged helix-like DNA-binding domain superfamily/Winged helix DNA-binding domain"/>
    <property type="match status" value="1"/>
</dbReference>
<evidence type="ECO:0000256" key="4">
    <source>
        <dbReference type="ARBA" id="ARBA00022679"/>
    </source>
</evidence>
<evidence type="ECO:0000256" key="6">
    <source>
        <dbReference type="ARBA" id="ARBA00023204"/>
    </source>
</evidence>
<dbReference type="InterPro" id="IPR036217">
    <property type="entry name" value="MethylDNA_cys_MeTrfase_DNAb"/>
</dbReference>
<evidence type="ECO:0000256" key="2">
    <source>
        <dbReference type="ARBA" id="ARBA00022490"/>
    </source>
</evidence>
<keyword evidence="6 8" id="KW-0234">DNA repair</keyword>
<dbReference type="CDD" id="cd06445">
    <property type="entry name" value="ATase"/>
    <property type="match status" value="1"/>
</dbReference>
<dbReference type="EMBL" id="JBHTCP010000048">
    <property type="protein sequence ID" value="MFC7372964.1"/>
    <property type="molecule type" value="Genomic_DNA"/>
</dbReference>
<dbReference type="PANTHER" id="PTHR10815">
    <property type="entry name" value="METHYLATED-DNA--PROTEIN-CYSTEINE METHYLTRANSFERASE"/>
    <property type="match status" value="1"/>
</dbReference>
<dbReference type="SUPFAM" id="SSF46767">
    <property type="entry name" value="Methylated DNA-protein cysteine methyltransferase, C-terminal domain"/>
    <property type="match status" value="1"/>
</dbReference>
<evidence type="ECO:0000256" key="7">
    <source>
        <dbReference type="ARBA" id="ARBA00049348"/>
    </source>
</evidence>
<dbReference type="InterPro" id="IPR036631">
    <property type="entry name" value="MGMT_N_sf"/>
</dbReference>
<comment type="subcellular location">
    <subcellularLocation>
        <location evidence="8">Cytoplasm</location>
    </subcellularLocation>
</comment>
<comment type="catalytic activity">
    <reaction evidence="1 8">
        <text>a 4-O-methyl-thymidine in DNA + L-cysteinyl-[protein] = a thymidine in DNA + S-methyl-L-cysteinyl-[protein]</text>
        <dbReference type="Rhea" id="RHEA:53428"/>
        <dbReference type="Rhea" id="RHEA-COMP:10131"/>
        <dbReference type="Rhea" id="RHEA-COMP:10132"/>
        <dbReference type="Rhea" id="RHEA-COMP:13555"/>
        <dbReference type="Rhea" id="RHEA-COMP:13556"/>
        <dbReference type="ChEBI" id="CHEBI:29950"/>
        <dbReference type="ChEBI" id="CHEBI:82612"/>
        <dbReference type="ChEBI" id="CHEBI:137386"/>
        <dbReference type="ChEBI" id="CHEBI:137387"/>
        <dbReference type="EC" id="2.1.1.63"/>
    </reaction>
</comment>
<feature type="active site" description="Nucleophile; methyl group acceptor" evidence="8">
    <location>
        <position position="143"/>
    </location>
</feature>